<reference evidence="1" key="1">
    <citation type="submission" date="2021-03" db="EMBL/GenBank/DDBJ databases">
        <authorList>
            <consortium name="DOE Joint Genome Institute"/>
            <person name="Ahrendt S."/>
            <person name="Looney B.P."/>
            <person name="Miyauchi S."/>
            <person name="Morin E."/>
            <person name="Drula E."/>
            <person name="Courty P.E."/>
            <person name="Chicoki N."/>
            <person name="Fauchery L."/>
            <person name="Kohler A."/>
            <person name="Kuo A."/>
            <person name="Labutti K."/>
            <person name="Pangilinan J."/>
            <person name="Lipzen A."/>
            <person name="Riley R."/>
            <person name="Andreopoulos W."/>
            <person name="He G."/>
            <person name="Johnson J."/>
            <person name="Barry K.W."/>
            <person name="Grigoriev I.V."/>
            <person name="Nagy L."/>
            <person name="Hibbett D."/>
            <person name="Henrissat B."/>
            <person name="Matheny P.B."/>
            <person name="Labbe J."/>
            <person name="Martin F."/>
        </authorList>
    </citation>
    <scope>NUCLEOTIDE SEQUENCE</scope>
    <source>
        <strain evidence="1">HHB10654</strain>
    </source>
</reference>
<evidence type="ECO:0000313" key="1">
    <source>
        <dbReference type="EMBL" id="KAI0056997.1"/>
    </source>
</evidence>
<comment type="caution">
    <text evidence="1">The sequence shown here is derived from an EMBL/GenBank/DDBJ whole genome shotgun (WGS) entry which is preliminary data.</text>
</comment>
<protein>
    <submittedName>
        <fullName evidence="1">Uncharacterized protein</fullName>
    </submittedName>
</protein>
<dbReference type="Proteomes" id="UP000814140">
    <property type="component" value="Unassembled WGS sequence"/>
</dbReference>
<evidence type="ECO:0000313" key="2">
    <source>
        <dbReference type="Proteomes" id="UP000814140"/>
    </source>
</evidence>
<keyword evidence="2" id="KW-1185">Reference proteome</keyword>
<proteinExistence type="predicted"/>
<accession>A0ACB8SLB7</accession>
<gene>
    <name evidence="1" type="ORF">BV25DRAFT_1831634</name>
</gene>
<name>A0ACB8SLB7_9AGAM</name>
<organism evidence="1 2">
    <name type="scientific">Artomyces pyxidatus</name>
    <dbReference type="NCBI Taxonomy" id="48021"/>
    <lineage>
        <taxon>Eukaryota</taxon>
        <taxon>Fungi</taxon>
        <taxon>Dikarya</taxon>
        <taxon>Basidiomycota</taxon>
        <taxon>Agaricomycotina</taxon>
        <taxon>Agaricomycetes</taxon>
        <taxon>Russulales</taxon>
        <taxon>Auriscalpiaceae</taxon>
        <taxon>Artomyces</taxon>
    </lineage>
</organism>
<dbReference type="EMBL" id="MU277254">
    <property type="protein sequence ID" value="KAI0056997.1"/>
    <property type="molecule type" value="Genomic_DNA"/>
</dbReference>
<sequence>MPSWNATGEEPHNCKAGVTTALRPHATRSSDGVRCYYIDLVISCRVPRGAPALVTGTLGRDQEVHKLFDDIPTTVSRLETSFGGLS</sequence>
<reference evidence="1" key="2">
    <citation type="journal article" date="2022" name="New Phytol.">
        <title>Evolutionary transition to the ectomycorrhizal habit in the genomes of a hyperdiverse lineage of mushroom-forming fungi.</title>
        <authorList>
            <person name="Looney B."/>
            <person name="Miyauchi S."/>
            <person name="Morin E."/>
            <person name="Drula E."/>
            <person name="Courty P.E."/>
            <person name="Kohler A."/>
            <person name="Kuo A."/>
            <person name="LaButti K."/>
            <person name="Pangilinan J."/>
            <person name="Lipzen A."/>
            <person name="Riley R."/>
            <person name="Andreopoulos W."/>
            <person name="He G."/>
            <person name="Johnson J."/>
            <person name="Nolan M."/>
            <person name="Tritt A."/>
            <person name="Barry K.W."/>
            <person name="Grigoriev I.V."/>
            <person name="Nagy L.G."/>
            <person name="Hibbett D."/>
            <person name="Henrissat B."/>
            <person name="Matheny P.B."/>
            <person name="Labbe J."/>
            <person name="Martin F.M."/>
        </authorList>
    </citation>
    <scope>NUCLEOTIDE SEQUENCE</scope>
    <source>
        <strain evidence="1">HHB10654</strain>
    </source>
</reference>